<organism evidence="2 3">
    <name type="scientific">Aldrovandia affinis</name>
    <dbReference type="NCBI Taxonomy" id="143900"/>
    <lineage>
        <taxon>Eukaryota</taxon>
        <taxon>Metazoa</taxon>
        <taxon>Chordata</taxon>
        <taxon>Craniata</taxon>
        <taxon>Vertebrata</taxon>
        <taxon>Euteleostomi</taxon>
        <taxon>Actinopterygii</taxon>
        <taxon>Neopterygii</taxon>
        <taxon>Teleostei</taxon>
        <taxon>Notacanthiformes</taxon>
        <taxon>Halosauridae</taxon>
        <taxon>Aldrovandia</taxon>
    </lineage>
</organism>
<dbReference type="EMBL" id="JAINUG010000195">
    <property type="protein sequence ID" value="KAJ8388354.1"/>
    <property type="molecule type" value="Genomic_DNA"/>
</dbReference>
<name>A0AAD7RQA5_9TELE</name>
<evidence type="ECO:0000313" key="3">
    <source>
        <dbReference type="Proteomes" id="UP001221898"/>
    </source>
</evidence>
<comment type="caution">
    <text evidence="2">The sequence shown here is derived from an EMBL/GenBank/DDBJ whole genome shotgun (WGS) entry which is preliminary data.</text>
</comment>
<protein>
    <submittedName>
        <fullName evidence="2">Uncharacterized protein</fullName>
    </submittedName>
</protein>
<accession>A0AAD7RQA5</accession>
<dbReference type="AlphaFoldDB" id="A0AAD7RQA5"/>
<keyword evidence="3" id="KW-1185">Reference proteome</keyword>
<evidence type="ECO:0000313" key="2">
    <source>
        <dbReference type="EMBL" id="KAJ8388354.1"/>
    </source>
</evidence>
<dbReference type="Proteomes" id="UP001221898">
    <property type="component" value="Unassembled WGS sequence"/>
</dbReference>
<sequence>MTQDGPGAECSLVSTSIAPAVRIEPGRSFCTVTEAGVLSDQLQRGQRNDLPLAAWTGSNAGEALSESIKWPLGRQANTAGPRKQSWAP</sequence>
<proteinExistence type="predicted"/>
<feature type="region of interest" description="Disordered" evidence="1">
    <location>
        <begin position="66"/>
        <end position="88"/>
    </location>
</feature>
<evidence type="ECO:0000256" key="1">
    <source>
        <dbReference type="SAM" id="MobiDB-lite"/>
    </source>
</evidence>
<reference evidence="2" key="1">
    <citation type="journal article" date="2023" name="Science">
        <title>Genome structures resolve the early diversification of teleost fishes.</title>
        <authorList>
            <person name="Parey E."/>
            <person name="Louis A."/>
            <person name="Montfort J."/>
            <person name="Bouchez O."/>
            <person name="Roques C."/>
            <person name="Iampietro C."/>
            <person name="Lluch J."/>
            <person name="Castinel A."/>
            <person name="Donnadieu C."/>
            <person name="Desvignes T."/>
            <person name="Floi Bucao C."/>
            <person name="Jouanno E."/>
            <person name="Wen M."/>
            <person name="Mejri S."/>
            <person name="Dirks R."/>
            <person name="Jansen H."/>
            <person name="Henkel C."/>
            <person name="Chen W.J."/>
            <person name="Zahm M."/>
            <person name="Cabau C."/>
            <person name="Klopp C."/>
            <person name="Thompson A.W."/>
            <person name="Robinson-Rechavi M."/>
            <person name="Braasch I."/>
            <person name="Lecointre G."/>
            <person name="Bobe J."/>
            <person name="Postlethwait J.H."/>
            <person name="Berthelot C."/>
            <person name="Roest Crollius H."/>
            <person name="Guiguen Y."/>
        </authorList>
    </citation>
    <scope>NUCLEOTIDE SEQUENCE</scope>
    <source>
        <strain evidence="2">NC1722</strain>
    </source>
</reference>
<gene>
    <name evidence="2" type="ORF">AAFF_G00133800</name>
</gene>